<proteinExistence type="predicted"/>
<gene>
    <name evidence="2" type="ORF">ACFO3E_13285</name>
</gene>
<dbReference type="InterPro" id="IPR013108">
    <property type="entry name" value="Amidohydro_3"/>
</dbReference>
<dbReference type="PANTHER" id="PTHR11647:SF1">
    <property type="entry name" value="COLLAPSIN RESPONSE MEDIATOR PROTEIN"/>
    <property type="match status" value="1"/>
</dbReference>
<dbReference type="SUPFAM" id="SSF51338">
    <property type="entry name" value="Composite domain of metallo-dependent hydrolases"/>
    <property type="match status" value="1"/>
</dbReference>
<comment type="caution">
    <text evidence="2">The sequence shown here is derived from an EMBL/GenBank/DDBJ whole genome shotgun (WGS) entry which is preliminary data.</text>
</comment>
<evidence type="ECO:0000313" key="2">
    <source>
        <dbReference type="EMBL" id="MFC4595158.1"/>
    </source>
</evidence>
<dbReference type="InterPro" id="IPR032466">
    <property type="entry name" value="Metal_Hydrolase"/>
</dbReference>
<dbReference type="EMBL" id="JBHSFZ010000029">
    <property type="protein sequence ID" value="MFC4595158.1"/>
    <property type="molecule type" value="Genomic_DNA"/>
</dbReference>
<dbReference type="RefSeq" id="WP_380805378.1">
    <property type="nucleotide sequence ID" value="NZ_JBHSFZ010000029.1"/>
</dbReference>
<feature type="domain" description="Amidohydrolase 3" evidence="1">
    <location>
        <begin position="44"/>
        <end position="552"/>
    </location>
</feature>
<dbReference type="Proteomes" id="UP001595957">
    <property type="component" value="Unassembled WGS sequence"/>
</dbReference>
<name>A0ABV9F050_9SPHN</name>
<protein>
    <submittedName>
        <fullName evidence="2">Amidohydrolase family protein</fullName>
    </submittedName>
</protein>
<sequence>MAHDLVIRGGKIVDGSGTTMFDGDVAIDAGVIVAVGTVPGCGREEIDASGCIVTPGFVDIHTHYDGQVMWENRLSPSSGHGVTTVVMGNCGVGFAPCRADHRAMLVEVMEGVEDIPEVVMTEGLPWNWETFPDYLNALDERQADVDFAAQVPHSAIRVYVMGSRGAAREPATADDLSAMTNIVHEAVEAGALGVTTSQSHGHRTVAGEWAPSIGAAADELIALAEGLARAEAGVFQIIPNSHYGCDPHDEMALFRRIVETSGRPLSFSLLEKKYNPSLPQVMLELVEEANRDGLPIKAQVFPRPIGMLFGLELSFHPFRFHPSFREIEHLPLADKVARLGDPLFRTRLLSEEPVTTNPLYETLARDVGDLYPMGDPPNYEPDSAARLDLRAAATGRQASELALDALLERDGRGILMMPSSNYVHGDLENVRRMIADPHSLIALGDGGAHYGLICDSSFPTFVLTHWTRDRREGRFPLEWVIAELSRKPALAVGLHDRGLVRPGYKADINVIDMDALRLHAPEIAYDLPAGGRRLKQRADGFAATIVSGTVTYRDGVATSALPGRLVRGARQEPAIAAL</sequence>
<dbReference type="SUPFAM" id="SSF51556">
    <property type="entry name" value="Metallo-dependent hydrolases"/>
    <property type="match status" value="1"/>
</dbReference>
<accession>A0ABV9F050</accession>
<dbReference type="Gene3D" id="3.20.20.140">
    <property type="entry name" value="Metal-dependent hydrolases"/>
    <property type="match status" value="2"/>
</dbReference>
<reference evidence="3" key="1">
    <citation type="journal article" date="2019" name="Int. J. Syst. Evol. Microbiol.">
        <title>The Global Catalogue of Microorganisms (GCM) 10K type strain sequencing project: providing services to taxonomists for standard genome sequencing and annotation.</title>
        <authorList>
            <consortium name="The Broad Institute Genomics Platform"/>
            <consortium name="The Broad Institute Genome Sequencing Center for Infectious Disease"/>
            <person name="Wu L."/>
            <person name="Ma J."/>
        </authorList>
    </citation>
    <scope>NUCLEOTIDE SEQUENCE [LARGE SCALE GENOMIC DNA]</scope>
    <source>
        <strain evidence="3">NBRC 103632</strain>
    </source>
</reference>
<keyword evidence="3" id="KW-1185">Reference proteome</keyword>
<dbReference type="InterPro" id="IPR011059">
    <property type="entry name" value="Metal-dep_hydrolase_composite"/>
</dbReference>
<organism evidence="2 3">
    <name type="scientific">Sphingobium tyrosinilyticum</name>
    <dbReference type="NCBI Taxonomy" id="2715436"/>
    <lineage>
        <taxon>Bacteria</taxon>
        <taxon>Pseudomonadati</taxon>
        <taxon>Pseudomonadota</taxon>
        <taxon>Alphaproteobacteria</taxon>
        <taxon>Sphingomonadales</taxon>
        <taxon>Sphingomonadaceae</taxon>
        <taxon>Sphingobium</taxon>
    </lineage>
</organism>
<dbReference type="PANTHER" id="PTHR11647">
    <property type="entry name" value="HYDRANTOINASE/DIHYDROPYRIMIDINASE FAMILY MEMBER"/>
    <property type="match status" value="1"/>
</dbReference>
<evidence type="ECO:0000313" key="3">
    <source>
        <dbReference type="Proteomes" id="UP001595957"/>
    </source>
</evidence>
<dbReference type="CDD" id="cd01297">
    <property type="entry name" value="D-aminoacylase"/>
    <property type="match status" value="1"/>
</dbReference>
<evidence type="ECO:0000259" key="1">
    <source>
        <dbReference type="Pfam" id="PF07969"/>
    </source>
</evidence>
<dbReference type="InterPro" id="IPR050378">
    <property type="entry name" value="Metallo-dep_Hydrolases_sf"/>
</dbReference>
<dbReference type="Pfam" id="PF07969">
    <property type="entry name" value="Amidohydro_3"/>
    <property type="match status" value="1"/>
</dbReference>